<protein>
    <submittedName>
        <fullName evidence="3">Uncharacterized protein</fullName>
    </submittedName>
</protein>
<organism evidence="3 4">
    <name type="scientific">Carex littledalei</name>
    <dbReference type="NCBI Taxonomy" id="544730"/>
    <lineage>
        <taxon>Eukaryota</taxon>
        <taxon>Viridiplantae</taxon>
        <taxon>Streptophyta</taxon>
        <taxon>Embryophyta</taxon>
        <taxon>Tracheophyta</taxon>
        <taxon>Spermatophyta</taxon>
        <taxon>Magnoliopsida</taxon>
        <taxon>Liliopsida</taxon>
        <taxon>Poales</taxon>
        <taxon>Cyperaceae</taxon>
        <taxon>Cyperoideae</taxon>
        <taxon>Cariceae</taxon>
        <taxon>Carex</taxon>
        <taxon>Carex subgen. Euthyceras</taxon>
    </lineage>
</organism>
<comment type="caution">
    <text evidence="3">The sequence shown here is derived from an EMBL/GenBank/DDBJ whole genome shotgun (WGS) entry which is preliminary data.</text>
</comment>
<proteinExistence type="predicted"/>
<dbReference type="OrthoDB" id="767900at2759"/>
<keyword evidence="2" id="KW-0812">Transmembrane</keyword>
<reference evidence="3" key="1">
    <citation type="submission" date="2020-01" db="EMBL/GenBank/DDBJ databases">
        <title>Genome sequence of Kobresia littledalei, the first chromosome-level genome in the family Cyperaceae.</title>
        <authorList>
            <person name="Qu G."/>
        </authorList>
    </citation>
    <scope>NUCLEOTIDE SEQUENCE</scope>
    <source>
        <strain evidence="3">C.B.Clarke</strain>
        <tissue evidence="3">Leaf</tissue>
    </source>
</reference>
<keyword evidence="2" id="KW-1133">Transmembrane helix</keyword>
<accession>A0A833VU35</accession>
<evidence type="ECO:0000313" key="4">
    <source>
        <dbReference type="Proteomes" id="UP000623129"/>
    </source>
</evidence>
<sequence>MGFVIVISLPLILFSILMGFGCYYYGKRKGREEMRTGVGSQVYGTPLPPHGTADSSPPPVKFEKVRVNNV</sequence>
<feature type="transmembrane region" description="Helical" evidence="2">
    <location>
        <begin position="6"/>
        <end position="26"/>
    </location>
</feature>
<dbReference type="AlphaFoldDB" id="A0A833VU35"/>
<name>A0A833VU35_9POAL</name>
<keyword evidence="2" id="KW-0472">Membrane</keyword>
<dbReference type="EMBL" id="SWLB01000010">
    <property type="protein sequence ID" value="KAF3333719.1"/>
    <property type="molecule type" value="Genomic_DNA"/>
</dbReference>
<keyword evidence="4" id="KW-1185">Reference proteome</keyword>
<gene>
    <name evidence="3" type="ORF">FCM35_KLT01410</name>
</gene>
<dbReference type="Proteomes" id="UP000623129">
    <property type="component" value="Unassembled WGS sequence"/>
</dbReference>
<feature type="region of interest" description="Disordered" evidence="1">
    <location>
        <begin position="38"/>
        <end position="60"/>
    </location>
</feature>
<evidence type="ECO:0000313" key="3">
    <source>
        <dbReference type="EMBL" id="KAF3333719.1"/>
    </source>
</evidence>
<evidence type="ECO:0000256" key="1">
    <source>
        <dbReference type="SAM" id="MobiDB-lite"/>
    </source>
</evidence>
<evidence type="ECO:0000256" key="2">
    <source>
        <dbReference type="SAM" id="Phobius"/>
    </source>
</evidence>